<dbReference type="EMBL" id="CP048630">
    <property type="protein sequence ID" value="QIB33252.1"/>
    <property type="molecule type" value="Genomic_DNA"/>
</dbReference>
<dbReference type="InterPro" id="IPR005490">
    <property type="entry name" value="LD_TPept_cat_dom"/>
</dbReference>
<dbReference type="InterPro" id="IPR038063">
    <property type="entry name" value="Transpep_catalytic_dom"/>
</dbReference>
<dbReference type="GO" id="GO:0004180">
    <property type="term" value="F:carboxypeptidase activity"/>
    <property type="evidence" value="ECO:0007669"/>
    <property type="project" value="UniProtKB-ARBA"/>
</dbReference>
<reference evidence="10 11" key="1">
    <citation type="submission" date="2020-02" db="EMBL/GenBank/DDBJ databases">
        <authorList>
            <person name="Li G."/>
        </authorList>
    </citation>
    <scope>NUCLEOTIDE SEQUENCE [LARGE SCALE GENOMIC DNA]</scope>
    <source>
        <strain evidence="10 11">DSM 102029</strain>
    </source>
</reference>
<name>A0A6P1YJC8_9HYPH</name>
<dbReference type="Proteomes" id="UP000464751">
    <property type="component" value="Chromosome"/>
</dbReference>
<feature type="region of interest" description="Disordered" evidence="8">
    <location>
        <begin position="397"/>
        <end position="566"/>
    </location>
</feature>
<dbReference type="GO" id="GO:0008360">
    <property type="term" value="P:regulation of cell shape"/>
    <property type="evidence" value="ECO:0007669"/>
    <property type="project" value="UniProtKB-UniRule"/>
</dbReference>
<dbReference type="PANTHER" id="PTHR36699:SF1">
    <property type="entry name" value="L,D-TRANSPEPTIDASE YAFK-RELATED"/>
    <property type="match status" value="1"/>
</dbReference>
<feature type="domain" description="L,D-TPase catalytic" evidence="9">
    <location>
        <begin position="69"/>
        <end position="200"/>
    </location>
</feature>
<dbReference type="PANTHER" id="PTHR36699">
    <property type="entry name" value="LD-TRANSPEPTIDASE"/>
    <property type="match status" value="1"/>
</dbReference>
<dbReference type="UniPathway" id="UPA00219"/>
<gene>
    <name evidence="10" type="ORF">G3A50_05660</name>
</gene>
<proteinExistence type="inferred from homology"/>
<evidence type="ECO:0000256" key="7">
    <source>
        <dbReference type="PROSITE-ProRule" id="PRU01373"/>
    </source>
</evidence>
<evidence type="ECO:0000259" key="9">
    <source>
        <dbReference type="PROSITE" id="PS52029"/>
    </source>
</evidence>
<feature type="compositionally biased region" description="Low complexity" evidence="8">
    <location>
        <begin position="498"/>
        <end position="507"/>
    </location>
</feature>
<dbReference type="GO" id="GO:0009252">
    <property type="term" value="P:peptidoglycan biosynthetic process"/>
    <property type="evidence" value="ECO:0007669"/>
    <property type="project" value="UniProtKB-UniPathway"/>
</dbReference>
<keyword evidence="11" id="KW-1185">Reference proteome</keyword>
<evidence type="ECO:0000256" key="4">
    <source>
        <dbReference type="ARBA" id="ARBA00022960"/>
    </source>
</evidence>
<feature type="active site" description="Nucleophile" evidence="7">
    <location>
        <position position="169"/>
    </location>
</feature>
<dbReference type="Pfam" id="PF03734">
    <property type="entry name" value="YkuD"/>
    <property type="match status" value="1"/>
</dbReference>
<comment type="pathway">
    <text evidence="1 7">Cell wall biogenesis; peptidoglycan biosynthesis.</text>
</comment>
<dbReference type="AlphaFoldDB" id="A0A6P1YJC8"/>
<evidence type="ECO:0000313" key="11">
    <source>
        <dbReference type="Proteomes" id="UP000464751"/>
    </source>
</evidence>
<evidence type="ECO:0000256" key="1">
    <source>
        <dbReference type="ARBA" id="ARBA00004752"/>
    </source>
</evidence>
<comment type="similarity">
    <text evidence="2">Belongs to the YkuD family.</text>
</comment>
<evidence type="ECO:0000256" key="5">
    <source>
        <dbReference type="ARBA" id="ARBA00022984"/>
    </source>
</evidence>
<feature type="compositionally biased region" description="Low complexity" evidence="8">
    <location>
        <begin position="406"/>
        <end position="415"/>
    </location>
</feature>
<evidence type="ECO:0000256" key="3">
    <source>
        <dbReference type="ARBA" id="ARBA00022679"/>
    </source>
</evidence>
<dbReference type="GO" id="GO:0071555">
    <property type="term" value="P:cell wall organization"/>
    <property type="evidence" value="ECO:0007669"/>
    <property type="project" value="UniProtKB-UniRule"/>
</dbReference>
<keyword evidence="3" id="KW-0808">Transferase</keyword>
<dbReference type="PROSITE" id="PS52029">
    <property type="entry name" value="LD_TPASE"/>
    <property type="match status" value="1"/>
</dbReference>
<evidence type="ECO:0000256" key="8">
    <source>
        <dbReference type="SAM" id="MobiDB-lite"/>
    </source>
</evidence>
<feature type="region of interest" description="Disordered" evidence="8">
    <location>
        <begin position="600"/>
        <end position="643"/>
    </location>
</feature>
<evidence type="ECO:0000256" key="2">
    <source>
        <dbReference type="ARBA" id="ARBA00005992"/>
    </source>
</evidence>
<organism evidence="10 11">
    <name type="scientific">Ancylobacter pratisalsi</name>
    <dbReference type="NCBI Taxonomy" id="1745854"/>
    <lineage>
        <taxon>Bacteria</taxon>
        <taxon>Pseudomonadati</taxon>
        <taxon>Pseudomonadota</taxon>
        <taxon>Alphaproteobacteria</taxon>
        <taxon>Hyphomicrobiales</taxon>
        <taxon>Xanthobacteraceae</taxon>
        <taxon>Ancylobacter</taxon>
    </lineage>
</organism>
<feature type="compositionally biased region" description="Low complexity" evidence="8">
    <location>
        <begin position="443"/>
        <end position="466"/>
    </location>
</feature>
<feature type="compositionally biased region" description="Low complexity" evidence="8">
    <location>
        <begin position="524"/>
        <end position="561"/>
    </location>
</feature>
<dbReference type="KEGG" id="apra:G3A50_05660"/>
<keyword evidence="6 7" id="KW-0961">Cell wall biogenesis/degradation</keyword>
<sequence length="643" mass="66495">MSLPVLSRLFRAGTGARWRMALLGGCAALALAGCTGDDSPSINAKAMKSLSPQTLALLNQKGMSKTSPLVVRIYKEESELEVWKQNSDGDYALLKTYPICRWSGELGPKVREGDRQAPEGFYTITPGQMNPNSSYYLSFDLGFPNAYDRAWGRSGSNLMVHGDCSSRGCYAMTDEQVQEIFALGRESFRGGQRAFQVQAYPFRMTAENLVRHRNNPNLAFWKMLKEGSDTFEITKAQPKVDYCGKRYVFDATPVDPSQKFQASQPCPEYTQPEGLQQALASRQQDVNTRIASAGSLAPLAPVKTGKDGGMHKVFLAKLENPELSAPGSLPPVVKPPGSEYGVATNEPAPAESIALATADMVPTSANVPLPLPRPTDAPGGGSQVAAQSAPSFLGRLIPSLTPAETPDAPAANGTPAAPPSEPTQVAALESGGGFFDGVRSLFSRSSEPAPSEPAAAETSSGFSFGRLFGGGASEPSPDAEPNAAALPVQAPVPPEKPAAPAQSAAREAAIRDVASRQSAPHQNAARPAATSTTAVAPATTASATASATSAASQPRPAATPSMQRVPSPGQAAAAAYYQSLPAQPGAQGAPAAAVATSVSASTTPALRPSVAANGQEPLYGSSSGSGLPGAAILTPGTFSSAVQ</sequence>
<feature type="active site" description="Proton donor/acceptor" evidence="7">
    <location>
        <position position="161"/>
    </location>
</feature>
<protein>
    <recommendedName>
        <fullName evidence="9">L,D-TPase catalytic domain-containing protein</fullName>
    </recommendedName>
</protein>
<keyword evidence="5 7" id="KW-0573">Peptidoglycan synthesis</keyword>
<evidence type="ECO:0000256" key="6">
    <source>
        <dbReference type="ARBA" id="ARBA00023316"/>
    </source>
</evidence>
<dbReference type="SUPFAM" id="SSF141523">
    <property type="entry name" value="L,D-transpeptidase catalytic domain-like"/>
    <property type="match status" value="1"/>
</dbReference>
<dbReference type="CDD" id="cd16913">
    <property type="entry name" value="YkuD_like"/>
    <property type="match status" value="1"/>
</dbReference>
<dbReference type="GO" id="GO:0016740">
    <property type="term" value="F:transferase activity"/>
    <property type="evidence" value="ECO:0007669"/>
    <property type="project" value="UniProtKB-KW"/>
</dbReference>
<keyword evidence="4 7" id="KW-0133">Cell shape</keyword>
<accession>A0A6P1YJC8</accession>
<evidence type="ECO:0000313" key="10">
    <source>
        <dbReference type="EMBL" id="QIB33252.1"/>
    </source>
</evidence>